<evidence type="ECO:0000313" key="2">
    <source>
        <dbReference type="Proteomes" id="UP000215914"/>
    </source>
</evidence>
<gene>
    <name evidence="1" type="ORF">HanXRQr2_Chr09g0382811</name>
</gene>
<dbReference type="EMBL" id="MNCJ02000324">
    <property type="protein sequence ID" value="KAF5790402.1"/>
    <property type="molecule type" value="Genomic_DNA"/>
</dbReference>
<proteinExistence type="predicted"/>
<reference evidence="1" key="2">
    <citation type="submission" date="2020-06" db="EMBL/GenBank/DDBJ databases">
        <title>Helianthus annuus Genome sequencing and assembly Release 2.</title>
        <authorList>
            <person name="Gouzy J."/>
            <person name="Langlade N."/>
            <person name="Munos S."/>
        </authorList>
    </citation>
    <scope>NUCLEOTIDE SEQUENCE</scope>
    <source>
        <tissue evidence="1">Leaves</tissue>
    </source>
</reference>
<sequence length="64" mass="6724">MGVLPAAACDLKTTSTTTTTLPPNNGVHSSETVTLLPAAKLKPFANVPNSKPTLLRNKPLLEQL</sequence>
<evidence type="ECO:0000313" key="1">
    <source>
        <dbReference type="EMBL" id="KAF5790402.1"/>
    </source>
</evidence>
<dbReference type="Gramene" id="mRNA:HanXRQr2_Chr09g0382811">
    <property type="protein sequence ID" value="mRNA:HanXRQr2_Chr09g0382811"/>
    <property type="gene ID" value="HanXRQr2_Chr09g0382811"/>
</dbReference>
<comment type="caution">
    <text evidence="1">The sequence shown here is derived from an EMBL/GenBank/DDBJ whole genome shotgun (WGS) entry which is preliminary data.</text>
</comment>
<organism evidence="1 2">
    <name type="scientific">Helianthus annuus</name>
    <name type="common">Common sunflower</name>
    <dbReference type="NCBI Taxonomy" id="4232"/>
    <lineage>
        <taxon>Eukaryota</taxon>
        <taxon>Viridiplantae</taxon>
        <taxon>Streptophyta</taxon>
        <taxon>Embryophyta</taxon>
        <taxon>Tracheophyta</taxon>
        <taxon>Spermatophyta</taxon>
        <taxon>Magnoliopsida</taxon>
        <taxon>eudicotyledons</taxon>
        <taxon>Gunneridae</taxon>
        <taxon>Pentapetalae</taxon>
        <taxon>asterids</taxon>
        <taxon>campanulids</taxon>
        <taxon>Asterales</taxon>
        <taxon>Asteraceae</taxon>
        <taxon>Asteroideae</taxon>
        <taxon>Heliantheae alliance</taxon>
        <taxon>Heliantheae</taxon>
        <taxon>Helianthus</taxon>
    </lineage>
</organism>
<reference evidence="1" key="1">
    <citation type="journal article" date="2017" name="Nature">
        <title>The sunflower genome provides insights into oil metabolism, flowering and Asterid evolution.</title>
        <authorList>
            <person name="Badouin H."/>
            <person name="Gouzy J."/>
            <person name="Grassa C.J."/>
            <person name="Murat F."/>
            <person name="Staton S.E."/>
            <person name="Cottret L."/>
            <person name="Lelandais-Briere C."/>
            <person name="Owens G.L."/>
            <person name="Carrere S."/>
            <person name="Mayjonade B."/>
            <person name="Legrand L."/>
            <person name="Gill N."/>
            <person name="Kane N.C."/>
            <person name="Bowers J.E."/>
            <person name="Hubner S."/>
            <person name="Bellec A."/>
            <person name="Berard A."/>
            <person name="Berges H."/>
            <person name="Blanchet N."/>
            <person name="Boniface M.C."/>
            <person name="Brunel D."/>
            <person name="Catrice O."/>
            <person name="Chaidir N."/>
            <person name="Claudel C."/>
            <person name="Donnadieu C."/>
            <person name="Faraut T."/>
            <person name="Fievet G."/>
            <person name="Helmstetter N."/>
            <person name="King M."/>
            <person name="Knapp S.J."/>
            <person name="Lai Z."/>
            <person name="Le Paslier M.C."/>
            <person name="Lippi Y."/>
            <person name="Lorenzon L."/>
            <person name="Mandel J.R."/>
            <person name="Marage G."/>
            <person name="Marchand G."/>
            <person name="Marquand E."/>
            <person name="Bret-Mestries E."/>
            <person name="Morien E."/>
            <person name="Nambeesan S."/>
            <person name="Nguyen T."/>
            <person name="Pegot-Espagnet P."/>
            <person name="Pouilly N."/>
            <person name="Raftis F."/>
            <person name="Sallet E."/>
            <person name="Schiex T."/>
            <person name="Thomas J."/>
            <person name="Vandecasteele C."/>
            <person name="Vares D."/>
            <person name="Vear F."/>
            <person name="Vautrin S."/>
            <person name="Crespi M."/>
            <person name="Mangin B."/>
            <person name="Burke J.M."/>
            <person name="Salse J."/>
            <person name="Munos S."/>
            <person name="Vincourt P."/>
            <person name="Rieseberg L.H."/>
            <person name="Langlade N.B."/>
        </authorList>
    </citation>
    <scope>NUCLEOTIDE SEQUENCE</scope>
    <source>
        <tissue evidence="1">Leaves</tissue>
    </source>
</reference>
<protein>
    <submittedName>
        <fullName evidence="1">Uncharacterized protein</fullName>
    </submittedName>
</protein>
<accession>A0A9K3N7W8</accession>
<dbReference type="AlphaFoldDB" id="A0A9K3N7W8"/>
<keyword evidence="2" id="KW-1185">Reference proteome</keyword>
<name>A0A9K3N7W8_HELAN</name>
<dbReference type="Proteomes" id="UP000215914">
    <property type="component" value="Unassembled WGS sequence"/>
</dbReference>